<comment type="caution">
    <text evidence="1">The sequence shown here is derived from an EMBL/GenBank/DDBJ whole genome shotgun (WGS) entry which is preliminary data.</text>
</comment>
<name>A0A4R2PRN4_RHOSA</name>
<evidence type="ECO:0000313" key="1">
    <source>
        <dbReference type="EMBL" id="TCP38552.1"/>
    </source>
</evidence>
<dbReference type="RefSeq" id="WP_132707052.1">
    <property type="nucleotide sequence ID" value="NZ_JACIGF010000001.1"/>
</dbReference>
<dbReference type="AlphaFoldDB" id="A0A4R2PRN4"/>
<organism evidence="1 2">
    <name type="scientific">Rhodothalassium salexigens DSM 2132</name>
    <dbReference type="NCBI Taxonomy" id="1188247"/>
    <lineage>
        <taxon>Bacteria</taxon>
        <taxon>Pseudomonadati</taxon>
        <taxon>Pseudomonadota</taxon>
        <taxon>Alphaproteobacteria</taxon>
        <taxon>Rhodothalassiales</taxon>
        <taxon>Rhodothalassiaceae</taxon>
        <taxon>Rhodothalassium</taxon>
    </lineage>
</organism>
<dbReference type="Gene3D" id="3.10.450.50">
    <property type="match status" value="1"/>
</dbReference>
<dbReference type="Proteomes" id="UP000295399">
    <property type="component" value="Unassembled WGS sequence"/>
</dbReference>
<evidence type="ECO:0008006" key="3">
    <source>
        <dbReference type="Google" id="ProtNLM"/>
    </source>
</evidence>
<protein>
    <recommendedName>
        <fullName evidence="3">SnoaL-like protein</fullName>
    </recommendedName>
</protein>
<dbReference type="InParanoid" id="A0A4R2PRN4"/>
<accession>A0A4R2PRN4</accession>
<gene>
    <name evidence="1" type="ORF">EV659_101459</name>
</gene>
<dbReference type="OrthoDB" id="7569074at2"/>
<reference evidence="1 2" key="1">
    <citation type="submission" date="2019-03" db="EMBL/GenBank/DDBJ databases">
        <title>Genomic Encyclopedia of Type Strains, Phase IV (KMG-IV): sequencing the most valuable type-strain genomes for metagenomic binning, comparative biology and taxonomic classification.</title>
        <authorList>
            <person name="Goeker M."/>
        </authorList>
    </citation>
    <scope>NUCLEOTIDE SEQUENCE [LARGE SCALE GENOMIC DNA]</scope>
    <source>
        <strain evidence="1 2">DSM 2132</strain>
    </source>
</reference>
<keyword evidence="2" id="KW-1185">Reference proteome</keyword>
<dbReference type="EMBL" id="SLXO01000001">
    <property type="protein sequence ID" value="TCP38552.1"/>
    <property type="molecule type" value="Genomic_DNA"/>
</dbReference>
<sequence>MRVLILTAVLTMAMATGPTQRSAQADQMSPQDPTVLSAMFRWWNDAIDQEGAFTRDAFARDYTDDARLVINNRLVLNGLDQWVSHFRRIQDETEYVEIRLPFEEEFQAGDKVFTHHIIWSGSPDRPDKMQVMGYAELKNEKISLINFVRVPLTGSRP</sequence>
<proteinExistence type="predicted"/>
<dbReference type="SUPFAM" id="SSF54427">
    <property type="entry name" value="NTF2-like"/>
    <property type="match status" value="1"/>
</dbReference>
<dbReference type="InterPro" id="IPR032710">
    <property type="entry name" value="NTF2-like_dom_sf"/>
</dbReference>
<evidence type="ECO:0000313" key="2">
    <source>
        <dbReference type="Proteomes" id="UP000295399"/>
    </source>
</evidence>